<keyword evidence="6" id="KW-1185">Reference proteome</keyword>
<dbReference type="GO" id="GO:0030509">
    <property type="term" value="P:BMP signaling pathway"/>
    <property type="evidence" value="ECO:0007669"/>
    <property type="project" value="TreeGrafter"/>
</dbReference>
<dbReference type="EMBL" id="CADEPM010000005">
    <property type="protein sequence ID" value="CAB3406873.1"/>
    <property type="molecule type" value="Genomic_DNA"/>
</dbReference>
<dbReference type="GO" id="GO:0009791">
    <property type="term" value="P:post-embryonic development"/>
    <property type="evidence" value="ECO:0007669"/>
    <property type="project" value="UniProtKB-ARBA"/>
</dbReference>
<name>A0A8S1F337_9PELO</name>
<dbReference type="PANTHER" id="PTHR13703">
    <property type="entry name" value="SMAD"/>
    <property type="match status" value="1"/>
</dbReference>
<comment type="caution">
    <text evidence="5">The sequence shown here is derived from an EMBL/GenBank/DDBJ whole genome shotgun (WGS) entry which is preliminary data.</text>
</comment>
<feature type="region of interest" description="Disordered" evidence="3">
    <location>
        <begin position="139"/>
        <end position="163"/>
    </location>
</feature>
<evidence type="ECO:0000256" key="3">
    <source>
        <dbReference type="SAM" id="MobiDB-lite"/>
    </source>
</evidence>
<dbReference type="SUPFAM" id="SSF49879">
    <property type="entry name" value="SMAD/FHA domain"/>
    <property type="match status" value="1"/>
</dbReference>
<organism evidence="5 6">
    <name type="scientific">Caenorhabditis bovis</name>
    <dbReference type="NCBI Taxonomy" id="2654633"/>
    <lineage>
        <taxon>Eukaryota</taxon>
        <taxon>Metazoa</taxon>
        <taxon>Ecdysozoa</taxon>
        <taxon>Nematoda</taxon>
        <taxon>Chromadorea</taxon>
        <taxon>Rhabditida</taxon>
        <taxon>Rhabditina</taxon>
        <taxon>Rhabditomorpha</taxon>
        <taxon>Rhabditoidea</taxon>
        <taxon>Rhabditidae</taxon>
        <taxon>Peloderinae</taxon>
        <taxon>Caenorhabditis</taxon>
    </lineage>
</organism>
<feature type="domain" description="MH2" evidence="4">
    <location>
        <begin position="199"/>
        <end position="398"/>
    </location>
</feature>
<keyword evidence="1" id="KW-0805">Transcription regulation</keyword>
<dbReference type="GO" id="GO:0000978">
    <property type="term" value="F:RNA polymerase II cis-regulatory region sequence-specific DNA binding"/>
    <property type="evidence" value="ECO:0007669"/>
    <property type="project" value="TreeGrafter"/>
</dbReference>
<evidence type="ECO:0000256" key="1">
    <source>
        <dbReference type="ARBA" id="ARBA00023015"/>
    </source>
</evidence>
<dbReference type="PROSITE" id="PS51076">
    <property type="entry name" value="MH2"/>
    <property type="match status" value="1"/>
</dbReference>
<dbReference type="SMART" id="SM00524">
    <property type="entry name" value="DWB"/>
    <property type="match status" value="1"/>
</dbReference>
<dbReference type="GO" id="GO:0070411">
    <property type="term" value="F:I-SMAD binding"/>
    <property type="evidence" value="ECO:0007669"/>
    <property type="project" value="TreeGrafter"/>
</dbReference>
<dbReference type="Proteomes" id="UP000494206">
    <property type="component" value="Unassembled WGS sequence"/>
</dbReference>
<keyword evidence="2" id="KW-0804">Transcription</keyword>
<dbReference type="InterPro" id="IPR013790">
    <property type="entry name" value="Dwarfin"/>
</dbReference>
<dbReference type="InterPro" id="IPR017855">
    <property type="entry name" value="SMAD-like_dom_sf"/>
</dbReference>
<proteinExistence type="predicted"/>
<evidence type="ECO:0000259" key="4">
    <source>
        <dbReference type="PROSITE" id="PS51076"/>
    </source>
</evidence>
<gene>
    <name evidence="5" type="ORF">CBOVIS_LOCUS8883</name>
</gene>
<dbReference type="GO" id="GO:0009653">
    <property type="term" value="P:anatomical structure morphogenesis"/>
    <property type="evidence" value="ECO:0007669"/>
    <property type="project" value="TreeGrafter"/>
</dbReference>
<evidence type="ECO:0000313" key="5">
    <source>
        <dbReference type="EMBL" id="CAB3406873.1"/>
    </source>
</evidence>
<protein>
    <recommendedName>
        <fullName evidence="4">MH2 domain-containing protein</fullName>
    </recommendedName>
</protein>
<dbReference type="GO" id="GO:0000981">
    <property type="term" value="F:DNA-binding transcription factor activity, RNA polymerase II-specific"/>
    <property type="evidence" value="ECO:0007669"/>
    <property type="project" value="TreeGrafter"/>
</dbReference>
<dbReference type="GO" id="GO:0030154">
    <property type="term" value="P:cell differentiation"/>
    <property type="evidence" value="ECO:0007669"/>
    <property type="project" value="TreeGrafter"/>
</dbReference>
<dbReference type="GO" id="GO:0051239">
    <property type="term" value="P:regulation of multicellular organismal process"/>
    <property type="evidence" value="ECO:0007669"/>
    <property type="project" value="UniProtKB-ARBA"/>
</dbReference>
<dbReference type="OrthoDB" id="5875866at2759"/>
<dbReference type="GO" id="GO:0060395">
    <property type="term" value="P:SMAD protein signal transduction"/>
    <property type="evidence" value="ECO:0007669"/>
    <property type="project" value="TreeGrafter"/>
</dbReference>
<dbReference type="GO" id="GO:0050793">
    <property type="term" value="P:regulation of developmental process"/>
    <property type="evidence" value="ECO:0007669"/>
    <property type="project" value="UniProtKB-ARBA"/>
</dbReference>
<accession>A0A8S1F337</accession>
<dbReference type="AlphaFoldDB" id="A0A8S1F337"/>
<dbReference type="Gene3D" id="2.60.200.10">
    <property type="match status" value="1"/>
</dbReference>
<sequence>MVASRFGATPPWVQMAPAFCAISLRFVAKSNRNGPTMRVSIRSVPSLQFAFIIVMHPSSSHQAKREEIDWIMDAPMPDDEDDECLASTSAASSSRQNLQISAPHQYTMPLIPQCGKVLPPHKSSPKNVDDKADEVQLETGEGAGPSCSHVVVESDAKKQPDDDPKIIEVIPTEEEANELLMRMKKNAEPAASPRKGRHWATVFYYELTDKVGPTFFAHGDHFIVDGYASRWTPNRMSLSAIPLHGSMKSSAIRNQLGKGILVSRADDGVVTLISETTSPIFVQCPQTAEIMGEVPNMVFRLQNVPGKANQLQIFDENYFQKLLERRKNLMNEGYYMLHSHCITRISFVKGFGSDYSRAAITENPCWIEIHMNNKLDEFDKMIRSGNFVEEIGEDCEQL</sequence>
<dbReference type="InterPro" id="IPR008984">
    <property type="entry name" value="SMAD_FHA_dom_sf"/>
</dbReference>
<dbReference type="InterPro" id="IPR001132">
    <property type="entry name" value="SMAD_dom_Dwarfin-type"/>
</dbReference>
<feature type="compositionally biased region" description="Basic and acidic residues" evidence="3">
    <location>
        <begin position="152"/>
        <end position="163"/>
    </location>
</feature>
<dbReference type="Pfam" id="PF03166">
    <property type="entry name" value="MH2"/>
    <property type="match status" value="1"/>
</dbReference>
<evidence type="ECO:0000256" key="2">
    <source>
        <dbReference type="ARBA" id="ARBA00023163"/>
    </source>
</evidence>
<reference evidence="5 6" key="1">
    <citation type="submission" date="2020-04" db="EMBL/GenBank/DDBJ databases">
        <authorList>
            <person name="Laetsch R D."/>
            <person name="Stevens L."/>
            <person name="Kumar S."/>
            <person name="Blaxter L. M."/>
        </authorList>
    </citation>
    <scope>NUCLEOTIDE SEQUENCE [LARGE SCALE GENOMIC DNA]</scope>
</reference>
<evidence type="ECO:0000313" key="6">
    <source>
        <dbReference type="Proteomes" id="UP000494206"/>
    </source>
</evidence>
<dbReference type="GO" id="GO:0071144">
    <property type="term" value="C:heteromeric SMAD protein complex"/>
    <property type="evidence" value="ECO:0007669"/>
    <property type="project" value="TreeGrafter"/>
</dbReference>